<evidence type="ECO:0000259" key="1">
    <source>
        <dbReference type="Pfam" id="PF01370"/>
    </source>
</evidence>
<keyword evidence="3" id="KW-1185">Reference proteome</keyword>
<dbReference type="AlphaFoldDB" id="A0A162YNX0"/>
<proteinExistence type="predicted"/>
<dbReference type="InterPro" id="IPR036291">
    <property type="entry name" value="NAD(P)-bd_dom_sf"/>
</dbReference>
<name>A0A162YNX0_9FLAO</name>
<sequence length="383" mass="44570">MNHMDKREFIKTVGAASLCTFINPLDALGFNLLNTQNKKVLILGGRGFLGPSIVEAFLTSGYQVTLLNRGKTNPHLFKNLPIIICDREKENKKGLKEIPQKYKDTYWDVVIDTWQKSPKSVADFLDEFKGRFGHYHYISSISVYDKWDKKFIVETEPLNPLPKSPKTISEDFRYAIRKTFAEEAIRERINNFTIYRSHGMRDFRVGGLGNPDAEPFWPVRFYRGGTIALPYEENHHMQVTDIKSLVNFILQCSIAKTYGSYNVAYHPTPFKDYVSSLIHATKVPEKMHWIDGDFFIKNELIPYKIVPFWRQKPKGFYHFNVQKAINAGLVNRPMVNMITDQINGYKSRYPNDDVQFGEIINGKQVKYYSAKKEKEVIQKWLNR</sequence>
<dbReference type="Pfam" id="PF01370">
    <property type="entry name" value="Epimerase"/>
    <property type="match status" value="1"/>
</dbReference>
<feature type="domain" description="NAD-dependent epimerase/dehydratase" evidence="1">
    <location>
        <begin position="40"/>
        <end position="98"/>
    </location>
</feature>
<protein>
    <recommendedName>
        <fullName evidence="1">NAD-dependent epimerase/dehydratase domain-containing protein</fullName>
    </recommendedName>
</protein>
<dbReference type="STRING" id="1642818.AWE51_11965"/>
<reference evidence="2 3" key="1">
    <citation type="submission" date="2016-01" db="EMBL/GenBank/DDBJ databases">
        <title>The draft genome sequence of Aquimarina sp. RZW4-3-2.</title>
        <authorList>
            <person name="Wang Y."/>
        </authorList>
    </citation>
    <scope>NUCLEOTIDE SEQUENCE [LARGE SCALE GENOMIC DNA]</scope>
    <source>
        <strain evidence="2 3">RZW4-3-2</strain>
    </source>
</reference>
<dbReference type="Gene3D" id="3.40.50.720">
    <property type="entry name" value="NAD(P)-binding Rossmann-like Domain"/>
    <property type="match status" value="1"/>
</dbReference>
<accession>A0A162YNX0</accession>
<dbReference type="SUPFAM" id="SSF51735">
    <property type="entry name" value="NAD(P)-binding Rossmann-fold domains"/>
    <property type="match status" value="1"/>
</dbReference>
<dbReference type="InterPro" id="IPR001509">
    <property type="entry name" value="Epimerase_deHydtase"/>
</dbReference>
<organism evidence="2 3">
    <name type="scientific">Aquimarina aggregata</name>
    <dbReference type="NCBI Taxonomy" id="1642818"/>
    <lineage>
        <taxon>Bacteria</taxon>
        <taxon>Pseudomonadati</taxon>
        <taxon>Bacteroidota</taxon>
        <taxon>Flavobacteriia</taxon>
        <taxon>Flavobacteriales</taxon>
        <taxon>Flavobacteriaceae</taxon>
        <taxon>Aquimarina</taxon>
    </lineage>
</organism>
<evidence type="ECO:0000313" key="3">
    <source>
        <dbReference type="Proteomes" id="UP000076715"/>
    </source>
</evidence>
<dbReference type="EMBL" id="LQRT01000035">
    <property type="protein sequence ID" value="KZS39259.1"/>
    <property type="molecule type" value="Genomic_DNA"/>
</dbReference>
<comment type="caution">
    <text evidence="2">The sequence shown here is derived from an EMBL/GenBank/DDBJ whole genome shotgun (WGS) entry which is preliminary data.</text>
</comment>
<dbReference type="Proteomes" id="UP000076715">
    <property type="component" value="Unassembled WGS sequence"/>
</dbReference>
<evidence type="ECO:0000313" key="2">
    <source>
        <dbReference type="EMBL" id="KZS39259.1"/>
    </source>
</evidence>
<gene>
    <name evidence="2" type="ORF">AWE51_11965</name>
</gene>